<protein>
    <submittedName>
        <fullName evidence="1">Uncharacterized protein</fullName>
    </submittedName>
</protein>
<sequence length="174" mass="20065">MTELIKSLVDTIETDLGWCLVADLAALHGQDQAPWDGAWRSTATIPGAAIGRNGLVLETGRRTPAYIRFELWTGEPPLPEPVWEDAWTGEIYLRSGRITLQDYYEEGYEQQVFDLGQPDSVWAARVQHKRLDNDREPDFPRDMYQVDIYRLQFWRHFRLTGDAGSARPARRTRS</sequence>
<keyword evidence="2" id="KW-1185">Reference proteome</keyword>
<organism evidence="1 2">
    <name type="scientific">Nonomuraea bangladeshensis</name>
    <dbReference type="NCBI Taxonomy" id="404385"/>
    <lineage>
        <taxon>Bacteria</taxon>
        <taxon>Bacillati</taxon>
        <taxon>Actinomycetota</taxon>
        <taxon>Actinomycetes</taxon>
        <taxon>Streptosporangiales</taxon>
        <taxon>Streptosporangiaceae</taxon>
        <taxon>Nonomuraea</taxon>
    </lineage>
</organism>
<proteinExistence type="predicted"/>
<comment type="caution">
    <text evidence="1">The sequence shown here is derived from an EMBL/GenBank/DDBJ whole genome shotgun (WGS) entry which is preliminary data.</text>
</comment>
<evidence type="ECO:0000313" key="1">
    <source>
        <dbReference type="EMBL" id="MEV4291131.1"/>
    </source>
</evidence>
<gene>
    <name evidence="1" type="ORF">AB0K40_36965</name>
</gene>
<accession>A0ABV3HF08</accession>
<dbReference type="EMBL" id="JBFARM010000013">
    <property type="protein sequence ID" value="MEV4291131.1"/>
    <property type="molecule type" value="Genomic_DNA"/>
</dbReference>
<reference evidence="1 2" key="1">
    <citation type="submission" date="2024-06" db="EMBL/GenBank/DDBJ databases">
        <title>The Natural Products Discovery Center: Release of the First 8490 Sequenced Strains for Exploring Actinobacteria Biosynthetic Diversity.</title>
        <authorList>
            <person name="Kalkreuter E."/>
            <person name="Kautsar S.A."/>
            <person name="Yang D."/>
            <person name="Bader C.D."/>
            <person name="Teijaro C.N."/>
            <person name="Fluegel L."/>
            <person name="Davis C.M."/>
            <person name="Simpson J.R."/>
            <person name="Lauterbach L."/>
            <person name="Steele A.D."/>
            <person name="Gui C."/>
            <person name="Meng S."/>
            <person name="Li G."/>
            <person name="Viehrig K."/>
            <person name="Ye F."/>
            <person name="Su P."/>
            <person name="Kiefer A.F."/>
            <person name="Nichols A."/>
            <person name="Cepeda A.J."/>
            <person name="Yan W."/>
            <person name="Fan B."/>
            <person name="Jiang Y."/>
            <person name="Adhikari A."/>
            <person name="Zheng C.-J."/>
            <person name="Schuster L."/>
            <person name="Cowan T.M."/>
            <person name="Smanski M.J."/>
            <person name="Chevrette M.G."/>
            <person name="De Carvalho L.P.S."/>
            <person name="Shen B."/>
        </authorList>
    </citation>
    <scope>NUCLEOTIDE SEQUENCE [LARGE SCALE GENOMIC DNA]</scope>
    <source>
        <strain evidence="1 2">NPDC049574</strain>
    </source>
</reference>
<name>A0ABV3HF08_9ACTN</name>
<evidence type="ECO:0000313" key="2">
    <source>
        <dbReference type="Proteomes" id="UP001552427"/>
    </source>
</evidence>
<dbReference type="Proteomes" id="UP001552427">
    <property type="component" value="Unassembled WGS sequence"/>
</dbReference>
<dbReference type="RefSeq" id="WP_364459120.1">
    <property type="nucleotide sequence ID" value="NZ_JBFARM010000013.1"/>
</dbReference>